<dbReference type="Pfam" id="PF01965">
    <property type="entry name" value="DJ-1_PfpI"/>
    <property type="match status" value="1"/>
</dbReference>
<organism evidence="2 3">
    <name type="scientific">Neoarthrinium moseri</name>
    <dbReference type="NCBI Taxonomy" id="1658444"/>
    <lineage>
        <taxon>Eukaryota</taxon>
        <taxon>Fungi</taxon>
        <taxon>Dikarya</taxon>
        <taxon>Ascomycota</taxon>
        <taxon>Pezizomycotina</taxon>
        <taxon>Sordariomycetes</taxon>
        <taxon>Xylariomycetidae</taxon>
        <taxon>Amphisphaeriales</taxon>
        <taxon>Apiosporaceae</taxon>
        <taxon>Neoarthrinium</taxon>
    </lineage>
</organism>
<dbReference type="Proteomes" id="UP000829685">
    <property type="component" value="Unassembled WGS sequence"/>
</dbReference>
<evidence type="ECO:0000313" key="2">
    <source>
        <dbReference type="EMBL" id="KAI1872530.1"/>
    </source>
</evidence>
<evidence type="ECO:0000313" key="3">
    <source>
        <dbReference type="Proteomes" id="UP000829685"/>
    </source>
</evidence>
<reference evidence="2" key="1">
    <citation type="submission" date="2021-03" db="EMBL/GenBank/DDBJ databases">
        <title>Revisited historic fungal species revealed as producer of novel bioactive compounds through whole genome sequencing and comparative genomics.</title>
        <authorList>
            <person name="Vignolle G.A."/>
            <person name="Hochenegger N."/>
            <person name="Mach R.L."/>
            <person name="Mach-Aigner A.R."/>
            <person name="Javad Rahimi M."/>
            <person name="Salim K.A."/>
            <person name="Chan C.M."/>
            <person name="Lim L.B.L."/>
            <person name="Cai F."/>
            <person name="Druzhinina I.S."/>
            <person name="U'Ren J.M."/>
            <person name="Derntl C."/>
        </authorList>
    </citation>
    <scope>NUCLEOTIDE SEQUENCE</scope>
    <source>
        <strain evidence="2">TUCIM 5799</strain>
    </source>
</reference>
<comment type="caution">
    <text evidence="2">The sequence shown here is derived from an EMBL/GenBank/DDBJ whole genome shotgun (WGS) entry which is preliminary data.</text>
</comment>
<sequence>MASPRKTVRIGVFIPKDCQLLDAACVDILASMSHEYLSIASDMIPRQVVDLAPSVRIHYVGSVKAGEPIPMTANLRAQATNHFGDDEVAPGNLDIVVVPGPDPAARFEEDALDWLRRHSEQPATDILSVCTGIYVCGYAGLLKGKTICGPRGVQDDITARFGKDIIQKGAELRWVQDGNFWSSGGVTNGNDLAAAYARQKSEFWPRPVVETVIALTDVGDRGQAYGKSPSMADLASTL</sequence>
<protein>
    <recommendedName>
        <fullName evidence="1">DJ-1/PfpI domain-containing protein</fullName>
    </recommendedName>
</protein>
<dbReference type="InterPro" id="IPR029062">
    <property type="entry name" value="Class_I_gatase-like"/>
</dbReference>
<dbReference type="SUPFAM" id="SSF52317">
    <property type="entry name" value="Class I glutamine amidotransferase-like"/>
    <property type="match status" value="1"/>
</dbReference>
<gene>
    <name evidence="2" type="ORF">JX265_005410</name>
</gene>
<dbReference type="EMBL" id="JAFIMR010000011">
    <property type="protein sequence ID" value="KAI1872530.1"/>
    <property type="molecule type" value="Genomic_DNA"/>
</dbReference>
<proteinExistence type="predicted"/>
<dbReference type="PANTHER" id="PTHR43130">
    <property type="entry name" value="ARAC-FAMILY TRANSCRIPTIONAL REGULATOR"/>
    <property type="match status" value="1"/>
</dbReference>
<dbReference type="InterPro" id="IPR052158">
    <property type="entry name" value="INH-QAR"/>
</dbReference>
<dbReference type="PANTHER" id="PTHR43130:SF7">
    <property type="entry name" value="DJ-1_PFPI DOMAIN-CONTAINING PROTEIN"/>
    <property type="match status" value="1"/>
</dbReference>
<feature type="domain" description="DJ-1/PfpI" evidence="1">
    <location>
        <begin position="55"/>
        <end position="197"/>
    </location>
</feature>
<name>A0A9P9WNP2_9PEZI</name>
<dbReference type="InterPro" id="IPR002818">
    <property type="entry name" value="DJ-1/PfpI"/>
</dbReference>
<dbReference type="AlphaFoldDB" id="A0A9P9WNP2"/>
<evidence type="ECO:0000259" key="1">
    <source>
        <dbReference type="Pfam" id="PF01965"/>
    </source>
</evidence>
<accession>A0A9P9WNP2</accession>
<dbReference type="Gene3D" id="3.40.50.880">
    <property type="match status" value="1"/>
</dbReference>
<keyword evidence="3" id="KW-1185">Reference proteome</keyword>